<comment type="caution">
    <text evidence="2">The sequence shown here is derived from an EMBL/GenBank/DDBJ whole genome shotgun (WGS) entry which is preliminary data.</text>
</comment>
<accession>A0A7J4ZTL5</accession>
<evidence type="ECO:0000313" key="2">
    <source>
        <dbReference type="EMBL" id="KAB0666810.1"/>
    </source>
</evidence>
<dbReference type="InterPro" id="IPR024402">
    <property type="entry name" value="DUF2726"/>
</dbReference>
<proteinExistence type="predicted"/>
<keyword evidence="3" id="KW-1185">Reference proteome</keyword>
<gene>
    <name evidence="2" type="ORF">F6V25_05185</name>
</gene>
<dbReference type="RefSeq" id="WP_151127544.1">
    <property type="nucleotide sequence ID" value="NZ_VZQZ01000002.1"/>
</dbReference>
<dbReference type="AlphaFoldDB" id="A0A7J4ZTL5"/>
<reference evidence="2 3" key="1">
    <citation type="submission" date="2019-09" db="EMBL/GenBank/DDBJ databases">
        <title>Geobacter sp. Red96, a novel strain isolated from paddy soil.</title>
        <authorList>
            <person name="Xu Z."/>
            <person name="Masuda Y."/>
            <person name="Itoh H."/>
            <person name="Senoo K."/>
        </authorList>
    </citation>
    <scope>NUCLEOTIDE SEQUENCE [LARGE SCALE GENOMIC DNA]</scope>
    <source>
        <strain evidence="2 3">Red96</strain>
    </source>
</reference>
<dbReference type="EMBL" id="VZQZ01000002">
    <property type="protein sequence ID" value="KAB0666810.1"/>
    <property type="molecule type" value="Genomic_DNA"/>
</dbReference>
<dbReference type="Proteomes" id="UP000420562">
    <property type="component" value="Unassembled WGS sequence"/>
</dbReference>
<dbReference type="Pfam" id="PF10881">
    <property type="entry name" value="DUF2726"/>
    <property type="match status" value="1"/>
</dbReference>
<organism evidence="2 3">
    <name type="scientific">Oryzomonas japonica</name>
    <dbReference type="NCBI Taxonomy" id="2603858"/>
    <lineage>
        <taxon>Bacteria</taxon>
        <taxon>Pseudomonadati</taxon>
        <taxon>Thermodesulfobacteriota</taxon>
        <taxon>Desulfuromonadia</taxon>
        <taxon>Geobacterales</taxon>
        <taxon>Geobacteraceae</taxon>
        <taxon>Oryzomonas</taxon>
    </lineage>
</organism>
<sequence>MNLFIGMIIIILIVIGLLAAGKNKKPSNRTDLQFTKVSTLFTPAERSFLGVLEQAIGERYRVFGKVRVGDIMTPAKGLTASKRTTARNMIDKKHVDFLICSAADLIPLGVIELDDKTHERKDRADRDDLIDKALASARIPIVHFTVKQGYTISEIREKLSKINQRGKA</sequence>
<evidence type="ECO:0000259" key="1">
    <source>
        <dbReference type="Pfam" id="PF10881"/>
    </source>
</evidence>
<protein>
    <submittedName>
        <fullName evidence="2">DUF2726 domain-containing protein</fullName>
    </submittedName>
</protein>
<evidence type="ECO:0000313" key="3">
    <source>
        <dbReference type="Proteomes" id="UP000420562"/>
    </source>
</evidence>
<name>A0A7J4ZTL5_9BACT</name>
<feature type="domain" description="DUF2726" evidence="1">
    <location>
        <begin position="38"/>
        <end position="161"/>
    </location>
</feature>